<reference evidence="2" key="1">
    <citation type="submission" date="2022-07" db="EMBL/GenBank/DDBJ databases">
        <authorList>
            <person name="Macas J."/>
            <person name="Novak P."/>
            <person name="Neumann P."/>
        </authorList>
    </citation>
    <scope>NUCLEOTIDE SEQUENCE</scope>
</reference>
<dbReference type="PANTHER" id="PTHR33431">
    <property type="entry name" value="ENABLED-LIKE PROTEIN (DUF1635)"/>
    <property type="match status" value="1"/>
</dbReference>
<sequence length="244" mass="27053">MFSPHLASSIPTLHSRMEDQCSPLSWPLFFQEEEIELKHSLLYTTLELENTILSAQEEISRKDEEISQLKNLLAIFVQERDEAMEECRRLGFGKSRLQFWKPDNAFSGTTTNEDLENALCNSSDSEEIAAVAAVVSPVRSPPPLPDDVTVKIAPKLPLPEKGKFLQAVMEAGPLLQTLLLAGPLPRWQHPPPQLNSVDIPPVTICSPRLDSAAISRKRASSNPASPSSLKYQKVFHQSSSLTSI</sequence>
<dbReference type="EMBL" id="CAMAPE010000070">
    <property type="protein sequence ID" value="CAH9115984.1"/>
    <property type="molecule type" value="Genomic_DNA"/>
</dbReference>
<evidence type="ECO:0000313" key="3">
    <source>
        <dbReference type="Proteomes" id="UP001152484"/>
    </source>
</evidence>
<dbReference type="Proteomes" id="UP001152484">
    <property type="component" value="Unassembled WGS sequence"/>
</dbReference>
<keyword evidence="3" id="KW-1185">Reference proteome</keyword>
<proteinExistence type="predicted"/>
<organism evidence="2 3">
    <name type="scientific">Cuscuta europaea</name>
    <name type="common">European dodder</name>
    <dbReference type="NCBI Taxonomy" id="41803"/>
    <lineage>
        <taxon>Eukaryota</taxon>
        <taxon>Viridiplantae</taxon>
        <taxon>Streptophyta</taxon>
        <taxon>Embryophyta</taxon>
        <taxon>Tracheophyta</taxon>
        <taxon>Spermatophyta</taxon>
        <taxon>Magnoliopsida</taxon>
        <taxon>eudicotyledons</taxon>
        <taxon>Gunneridae</taxon>
        <taxon>Pentapetalae</taxon>
        <taxon>asterids</taxon>
        <taxon>lamiids</taxon>
        <taxon>Solanales</taxon>
        <taxon>Convolvulaceae</taxon>
        <taxon>Cuscuteae</taxon>
        <taxon>Cuscuta</taxon>
        <taxon>Cuscuta subgen. Cuscuta</taxon>
    </lineage>
</organism>
<evidence type="ECO:0000313" key="2">
    <source>
        <dbReference type="EMBL" id="CAH9115984.1"/>
    </source>
</evidence>
<protein>
    <submittedName>
        <fullName evidence="2">Uncharacterized protein</fullName>
    </submittedName>
</protein>
<comment type="caution">
    <text evidence="2">The sequence shown here is derived from an EMBL/GenBank/DDBJ whole genome shotgun (WGS) entry which is preliminary data.</text>
</comment>
<dbReference type="OrthoDB" id="1926156at2759"/>
<name>A0A9P0ZXA8_CUSEU</name>
<accession>A0A9P0ZXA8</accession>
<gene>
    <name evidence="2" type="ORF">CEURO_LOCUS20967</name>
</gene>
<dbReference type="Pfam" id="PF07795">
    <property type="entry name" value="DUF1635"/>
    <property type="match status" value="1"/>
</dbReference>
<evidence type="ECO:0000256" key="1">
    <source>
        <dbReference type="SAM" id="Coils"/>
    </source>
</evidence>
<dbReference type="InterPro" id="IPR012862">
    <property type="entry name" value="DUF1635"/>
</dbReference>
<dbReference type="PANTHER" id="PTHR33431:SF2">
    <property type="entry name" value="CAMP-DEPENDENT PROTEIN KINASE CATALYTIC SUBUNIT-LIKE"/>
    <property type="match status" value="1"/>
</dbReference>
<dbReference type="AlphaFoldDB" id="A0A9P0ZXA8"/>
<keyword evidence="1" id="KW-0175">Coiled coil</keyword>
<feature type="coiled-coil region" evidence="1">
    <location>
        <begin position="45"/>
        <end position="86"/>
    </location>
</feature>